<dbReference type="Gene3D" id="1.10.10.2050">
    <property type="match status" value="1"/>
</dbReference>
<evidence type="ECO:0000313" key="7">
    <source>
        <dbReference type="Proteomes" id="UP000318582"/>
    </source>
</evidence>
<dbReference type="AlphaFoldDB" id="A0A507EG29"/>
<gene>
    <name evidence="6" type="ORF">PhCBS80983_g00465</name>
</gene>
<dbReference type="PANTHER" id="PTHR21568">
    <property type="entry name" value="TRNA PSEUDOURIDINE SYNTHASE PUS10"/>
    <property type="match status" value="1"/>
</dbReference>
<keyword evidence="3" id="KW-0413">Isomerase</keyword>
<dbReference type="InterPro" id="IPR039894">
    <property type="entry name" value="Pus10-like"/>
</dbReference>
<accession>A0A507EG29</accession>
<dbReference type="EMBL" id="QEAQ01000003">
    <property type="protein sequence ID" value="TPX62387.1"/>
    <property type="molecule type" value="Genomic_DNA"/>
</dbReference>
<feature type="domain" description="Pus10 N-terminal eukaryotes" evidence="4">
    <location>
        <begin position="111"/>
        <end position="293"/>
    </location>
</feature>
<sequence>MAASTLTSRILLDRIPFTATIPSNAEKVASVLLAAHCCPRCVLRFLGVRDRTIHNSFVDLTNDWAAPHRVDDKAAIKSETSVEDTKAIGEQAVKKLKVEKEDVPLSKGRTCAACLGLLHCDHKAIGRGALDIFHQQKYKLAVQNQTFVISTRLPSQLAIRQRSYQLLLAHELGESLPVVNDQTAAEAKPLIEVKEILKYLLADAYAEVSGLAFDANSPFSVSVHFEHKETEEEYKFLTEIPDAEFKVKKTRQKGIIVVNGISYEKITRAAEKLSYEHFRGASMCPPPPVANPVVLVKTELLHIPIYVAGRYLKLERHISNSPWVIGGNRMTEHSVEEFVAGRVDEFFRVDAHKFYSSGREDADVLMLGRGRPYYLELINPRRVEATPAEMAALQAQINEEADKKVGARNMQIISKEETKVLKDAADTKSKSYTTLVKLASPVPLEALTKLSQITNLEVKQQNPTRVPRRADLMRDKLIETLHVYPSVPLSNPSDLTDEVRVDLRTSAGTYVKEFMHGDNGRTKPCLKDLLEVEWAKVLELDVVEVHLDWPKEIQEDGAGGAASTDA</sequence>
<reference evidence="6 7" key="1">
    <citation type="journal article" date="2019" name="Sci. Rep.">
        <title>Comparative genomics of chytrid fungi reveal insights into the obligate biotrophic and pathogenic lifestyle of Synchytrium endobioticum.</title>
        <authorList>
            <person name="van de Vossenberg B.T.L.H."/>
            <person name="Warris S."/>
            <person name="Nguyen H.D.T."/>
            <person name="van Gent-Pelzer M.P.E."/>
            <person name="Joly D.L."/>
            <person name="van de Geest H.C."/>
            <person name="Bonants P.J.M."/>
            <person name="Smith D.S."/>
            <person name="Levesque C.A."/>
            <person name="van der Lee T.A.J."/>
        </authorList>
    </citation>
    <scope>NUCLEOTIDE SEQUENCE [LARGE SCALE GENOMIC DNA]</scope>
    <source>
        <strain evidence="6 7">CBS 809.83</strain>
    </source>
</reference>
<dbReference type="Pfam" id="PF21238">
    <property type="entry name" value="Pus10_C"/>
    <property type="match status" value="1"/>
</dbReference>
<dbReference type="Gene3D" id="3.30.70.2510">
    <property type="match status" value="1"/>
</dbReference>
<dbReference type="Proteomes" id="UP000318582">
    <property type="component" value="Unassembled WGS sequence"/>
</dbReference>
<name>A0A507EG29_9FUNG</name>
<dbReference type="EC" id="5.4.99.25" evidence="1"/>
<proteinExistence type="predicted"/>
<evidence type="ECO:0000313" key="6">
    <source>
        <dbReference type="EMBL" id="TPX62387.1"/>
    </source>
</evidence>
<evidence type="ECO:0000256" key="3">
    <source>
        <dbReference type="ARBA" id="ARBA00023235"/>
    </source>
</evidence>
<comment type="caution">
    <text evidence="6">The sequence shown here is derived from an EMBL/GenBank/DDBJ whole genome shotgun (WGS) entry which is preliminary data.</text>
</comment>
<dbReference type="Gene3D" id="3.30.70.3190">
    <property type="match status" value="1"/>
</dbReference>
<evidence type="ECO:0000256" key="2">
    <source>
        <dbReference type="ARBA" id="ARBA00022694"/>
    </source>
</evidence>
<evidence type="ECO:0000259" key="4">
    <source>
        <dbReference type="Pfam" id="PF21237"/>
    </source>
</evidence>
<keyword evidence="7" id="KW-1185">Reference proteome</keyword>
<dbReference type="Pfam" id="PF21237">
    <property type="entry name" value="Pus10_N_euk"/>
    <property type="match status" value="1"/>
</dbReference>
<dbReference type="STRING" id="109895.A0A507EG29"/>
<dbReference type="PANTHER" id="PTHR21568:SF0">
    <property type="entry name" value="TRNA PSEUDOURIDINE SYNTHASE PUS10"/>
    <property type="match status" value="1"/>
</dbReference>
<dbReference type="GO" id="GO:0160148">
    <property type="term" value="F:tRNA pseudouridine(55) synthase activity"/>
    <property type="evidence" value="ECO:0007669"/>
    <property type="project" value="UniProtKB-EC"/>
</dbReference>
<evidence type="ECO:0000259" key="5">
    <source>
        <dbReference type="Pfam" id="PF21238"/>
    </source>
</evidence>
<dbReference type="GO" id="GO:0031119">
    <property type="term" value="P:tRNA pseudouridine synthesis"/>
    <property type="evidence" value="ECO:0007669"/>
    <property type="project" value="TreeGrafter"/>
</dbReference>
<dbReference type="InterPro" id="IPR048742">
    <property type="entry name" value="Pus10_N_euk"/>
</dbReference>
<dbReference type="FunFam" id="3.30.70.2510:FF:000001">
    <property type="entry name" value="tRNA pseudouridine synthase Pus10"/>
    <property type="match status" value="1"/>
</dbReference>
<dbReference type="InterPro" id="IPR048741">
    <property type="entry name" value="Pus10-like_C"/>
</dbReference>
<organism evidence="6 7">
    <name type="scientific">Powellomyces hirtus</name>
    <dbReference type="NCBI Taxonomy" id="109895"/>
    <lineage>
        <taxon>Eukaryota</taxon>
        <taxon>Fungi</taxon>
        <taxon>Fungi incertae sedis</taxon>
        <taxon>Chytridiomycota</taxon>
        <taxon>Chytridiomycota incertae sedis</taxon>
        <taxon>Chytridiomycetes</taxon>
        <taxon>Spizellomycetales</taxon>
        <taxon>Powellomycetaceae</taxon>
        <taxon>Powellomyces</taxon>
    </lineage>
</organism>
<protein>
    <recommendedName>
        <fullName evidence="1">tRNA pseudouridine(55) synthase</fullName>
        <ecNumber evidence="1">5.4.99.25</ecNumber>
    </recommendedName>
</protein>
<keyword evidence="2" id="KW-0819">tRNA processing</keyword>
<evidence type="ECO:0000256" key="1">
    <source>
        <dbReference type="ARBA" id="ARBA00012787"/>
    </source>
</evidence>
<feature type="domain" description="Pus10-like C-terminal" evidence="5">
    <location>
        <begin position="306"/>
        <end position="545"/>
    </location>
</feature>